<dbReference type="EMBL" id="JAUEPU010000113">
    <property type="protein sequence ID" value="KAK0477168.1"/>
    <property type="molecule type" value="Genomic_DNA"/>
</dbReference>
<evidence type="ECO:0000313" key="3">
    <source>
        <dbReference type="Proteomes" id="UP001175228"/>
    </source>
</evidence>
<dbReference type="Proteomes" id="UP001175228">
    <property type="component" value="Unassembled WGS sequence"/>
</dbReference>
<dbReference type="InterPro" id="IPR018535">
    <property type="entry name" value="DUF1996"/>
</dbReference>
<sequence length="162" mass="18371">MCQAAMFLCLNFNGVLTKYNELPINQDCLSGIQLQINFSSCWDRKNIDSEDHKSYVTFPLMGLDNGMCDDLIYPVTIPQIFMEVCTPPSFLHLLHNLKPHRYTGFSNGDPMGYGYHTNLFNGWESGILQRAINECHCNLYGDPLCCVVAGVFTIDQTMRCLI</sequence>
<proteinExistence type="predicted"/>
<evidence type="ECO:0000259" key="1">
    <source>
        <dbReference type="Pfam" id="PF09362"/>
    </source>
</evidence>
<organism evidence="2 3">
    <name type="scientific">Armillaria luteobubalina</name>
    <dbReference type="NCBI Taxonomy" id="153913"/>
    <lineage>
        <taxon>Eukaryota</taxon>
        <taxon>Fungi</taxon>
        <taxon>Dikarya</taxon>
        <taxon>Basidiomycota</taxon>
        <taxon>Agaricomycotina</taxon>
        <taxon>Agaricomycetes</taxon>
        <taxon>Agaricomycetidae</taxon>
        <taxon>Agaricales</taxon>
        <taxon>Marasmiineae</taxon>
        <taxon>Physalacriaceae</taxon>
        <taxon>Armillaria</taxon>
    </lineage>
</organism>
<feature type="domain" description="DUF1996" evidence="1">
    <location>
        <begin position="4"/>
        <end position="123"/>
    </location>
</feature>
<keyword evidence="3" id="KW-1185">Reference proteome</keyword>
<gene>
    <name evidence="2" type="ORF">EDD18DRAFT_1087950</name>
</gene>
<evidence type="ECO:0000313" key="2">
    <source>
        <dbReference type="EMBL" id="KAK0477168.1"/>
    </source>
</evidence>
<reference evidence="2" key="1">
    <citation type="submission" date="2023-06" db="EMBL/GenBank/DDBJ databases">
        <authorList>
            <consortium name="Lawrence Berkeley National Laboratory"/>
            <person name="Ahrendt S."/>
            <person name="Sahu N."/>
            <person name="Indic B."/>
            <person name="Wong-Bajracharya J."/>
            <person name="Merenyi Z."/>
            <person name="Ke H.-M."/>
            <person name="Monk M."/>
            <person name="Kocsube S."/>
            <person name="Drula E."/>
            <person name="Lipzen A."/>
            <person name="Balint B."/>
            <person name="Henrissat B."/>
            <person name="Andreopoulos B."/>
            <person name="Martin F.M."/>
            <person name="Harder C.B."/>
            <person name="Rigling D."/>
            <person name="Ford K.L."/>
            <person name="Foster G.D."/>
            <person name="Pangilinan J."/>
            <person name="Papanicolaou A."/>
            <person name="Barry K."/>
            <person name="LaButti K."/>
            <person name="Viragh M."/>
            <person name="Koriabine M."/>
            <person name="Yan M."/>
            <person name="Riley R."/>
            <person name="Champramary S."/>
            <person name="Plett K.L."/>
            <person name="Tsai I.J."/>
            <person name="Slot J."/>
            <person name="Sipos G."/>
            <person name="Plett J."/>
            <person name="Nagy L.G."/>
            <person name="Grigoriev I.V."/>
        </authorList>
    </citation>
    <scope>NUCLEOTIDE SEQUENCE</scope>
    <source>
        <strain evidence="2">HWK02</strain>
    </source>
</reference>
<accession>A0AA39P410</accession>
<dbReference type="PANTHER" id="PTHR43662:SF3">
    <property type="entry name" value="DOMAIN PROTEIN, PUTATIVE (AFU_ORTHOLOGUE AFUA_6G11970)-RELATED"/>
    <property type="match status" value="1"/>
</dbReference>
<dbReference type="AlphaFoldDB" id="A0AA39P410"/>
<protein>
    <recommendedName>
        <fullName evidence="1">DUF1996 domain-containing protein</fullName>
    </recommendedName>
</protein>
<dbReference type="Pfam" id="PF09362">
    <property type="entry name" value="DUF1996"/>
    <property type="match status" value="1"/>
</dbReference>
<comment type="caution">
    <text evidence="2">The sequence shown here is derived from an EMBL/GenBank/DDBJ whole genome shotgun (WGS) entry which is preliminary data.</text>
</comment>
<name>A0AA39P410_9AGAR</name>
<dbReference type="PANTHER" id="PTHR43662">
    <property type="match status" value="1"/>
</dbReference>